<evidence type="ECO:0000313" key="3">
    <source>
        <dbReference type="EMBL" id="OGE98425.1"/>
    </source>
</evidence>
<reference evidence="3 4" key="1">
    <citation type="journal article" date="2016" name="Nat. Commun.">
        <title>Thousands of microbial genomes shed light on interconnected biogeochemical processes in an aquifer system.</title>
        <authorList>
            <person name="Anantharaman K."/>
            <person name="Brown C.T."/>
            <person name="Hug L.A."/>
            <person name="Sharon I."/>
            <person name="Castelle C.J."/>
            <person name="Probst A.J."/>
            <person name="Thomas B.C."/>
            <person name="Singh A."/>
            <person name="Wilkins M.J."/>
            <person name="Karaoz U."/>
            <person name="Brodie E.L."/>
            <person name="Williams K.H."/>
            <person name="Hubbard S.S."/>
            <person name="Banfield J.F."/>
        </authorList>
    </citation>
    <scope>NUCLEOTIDE SEQUENCE [LARGE SCALE GENOMIC DNA]</scope>
</reference>
<evidence type="ECO:0000313" key="4">
    <source>
        <dbReference type="Proteomes" id="UP000177235"/>
    </source>
</evidence>
<comment type="caution">
    <text evidence="3">The sequence shown here is derived from an EMBL/GenBank/DDBJ whole genome shotgun (WGS) entry which is preliminary data.</text>
</comment>
<dbReference type="InterPro" id="IPR000888">
    <property type="entry name" value="RmlC-like"/>
</dbReference>
<dbReference type="InterPro" id="IPR014710">
    <property type="entry name" value="RmlC-like_jellyroll"/>
</dbReference>
<feature type="active site" description="Proton donor" evidence="1">
    <location>
        <position position="128"/>
    </location>
</feature>
<accession>A0A1F5Q8A8</accession>
<keyword evidence="3" id="KW-0167">Capsid protein</keyword>
<proteinExistence type="predicted"/>
<dbReference type="Pfam" id="PF00908">
    <property type="entry name" value="dTDP_sugar_isom"/>
    <property type="match status" value="1"/>
</dbReference>
<gene>
    <name evidence="3" type="ORF">A3J05_01105</name>
</gene>
<dbReference type="GO" id="GO:0000271">
    <property type="term" value="P:polysaccharide biosynthetic process"/>
    <property type="evidence" value="ECO:0007669"/>
    <property type="project" value="TreeGrafter"/>
</dbReference>
<dbReference type="Proteomes" id="UP000177235">
    <property type="component" value="Unassembled WGS sequence"/>
</dbReference>
<dbReference type="EMBL" id="MFFF01000033">
    <property type="protein sequence ID" value="OGE98425.1"/>
    <property type="molecule type" value="Genomic_DNA"/>
</dbReference>
<feature type="active site" description="Proton acceptor" evidence="1">
    <location>
        <position position="60"/>
    </location>
</feature>
<dbReference type="Gene3D" id="2.60.120.10">
    <property type="entry name" value="Jelly Rolls"/>
    <property type="match status" value="1"/>
</dbReference>
<dbReference type="GO" id="GO:0005829">
    <property type="term" value="C:cytosol"/>
    <property type="evidence" value="ECO:0007669"/>
    <property type="project" value="TreeGrafter"/>
</dbReference>
<sequence length="158" mass="17742">MIEGVKIKNLTVHQDIPDVEQANVKPGFLMEVLRADEGIFKKFGQSTMTVAHKGTIKGFHYHEIQDDMWFVAAGKALVVLHDLRLGSPTYKQTQTLYSGTDDYKLVVIPTGVAHGCKVLSDEPVIMFYHTTEPYNAANPDEKRIPYDDPSIGFDWSTN</sequence>
<dbReference type="PANTHER" id="PTHR21047:SF2">
    <property type="entry name" value="THYMIDINE DIPHOSPHO-4-KETO-RHAMNOSE 3,5-EPIMERASE"/>
    <property type="match status" value="1"/>
</dbReference>
<dbReference type="GO" id="GO:0019305">
    <property type="term" value="P:dTDP-rhamnose biosynthetic process"/>
    <property type="evidence" value="ECO:0007669"/>
    <property type="project" value="TreeGrafter"/>
</dbReference>
<dbReference type="AlphaFoldDB" id="A0A1F5Q8A8"/>
<name>A0A1F5Q8A8_9BACT</name>
<dbReference type="SUPFAM" id="SSF51182">
    <property type="entry name" value="RmlC-like cupins"/>
    <property type="match status" value="1"/>
</dbReference>
<dbReference type="InterPro" id="IPR011051">
    <property type="entry name" value="RmlC_Cupin_sf"/>
</dbReference>
<feature type="site" description="Participates in a stacking interaction with the thymidine ring of dTDP-4-oxo-6-deoxyglucose" evidence="2">
    <location>
        <position position="134"/>
    </location>
</feature>
<protein>
    <submittedName>
        <fullName evidence="3">Spore coat protein</fullName>
    </submittedName>
</protein>
<evidence type="ECO:0000256" key="1">
    <source>
        <dbReference type="PIRSR" id="PIRSR600888-1"/>
    </source>
</evidence>
<dbReference type="GO" id="GO:0008830">
    <property type="term" value="F:dTDP-4-dehydrorhamnose 3,5-epimerase activity"/>
    <property type="evidence" value="ECO:0007669"/>
    <property type="project" value="InterPro"/>
</dbReference>
<dbReference type="PANTHER" id="PTHR21047">
    <property type="entry name" value="DTDP-6-DEOXY-D-GLUCOSE-3,5 EPIMERASE"/>
    <property type="match status" value="1"/>
</dbReference>
<organism evidence="3 4">
    <name type="scientific">Candidatus Doudnabacteria bacterium RIFCSPLOWO2_02_FULL_48_13</name>
    <dbReference type="NCBI Taxonomy" id="1817845"/>
    <lineage>
        <taxon>Bacteria</taxon>
        <taxon>Candidatus Doudnaibacteriota</taxon>
    </lineage>
</organism>
<evidence type="ECO:0000256" key="2">
    <source>
        <dbReference type="PIRSR" id="PIRSR600888-3"/>
    </source>
</evidence>
<keyword evidence="3" id="KW-0946">Virion</keyword>